<dbReference type="VEuPathDB" id="VectorBase:GAUT015067"/>
<organism evidence="1 2">
    <name type="scientific">Glossina austeni</name>
    <name type="common">Savannah tsetse fly</name>
    <dbReference type="NCBI Taxonomy" id="7395"/>
    <lineage>
        <taxon>Eukaryota</taxon>
        <taxon>Metazoa</taxon>
        <taxon>Ecdysozoa</taxon>
        <taxon>Arthropoda</taxon>
        <taxon>Hexapoda</taxon>
        <taxon>Insecta</taxon>
        <taxon>Pterygota</taxon>
        <taxon>Neoptera</taxon>
        <taxon>Endopterygota</taxon>
        <taxon>Diptera</taxon>
        <taxon>Brachycera</taxon>
        <taxon>Muscomorpha</taxon>
        <taxon>Hippoboscoidea</taxon>
        <taxon>Glossinidae</taxon>
        <taxon>Glossina</taxon>
    </lineage>
</organism>
<accession>A0A1A9UTU6</accession>
<dbReference type="AlphaFoldDB" id="A0A1A9UTU6"/>
<keyword evidence="2" id="KW-1185">Reference proteome</keyword>
<protein>
    <submittedName>
        <fullName evidence="1">Uncharacterized protein</fullName>
    </submittedName>
</protein>
<reference evidence="1" key="1">
    <citation type="submission" date="2020-05" db="UniProtKB">
        <authorList>
            <consortium name="EnsemblMetazoa"/>
        </authorList>
    </citation>
    <scope>IDENTIFICATION</scope>
    <source>
        <strain evidence="1">TTRI</strain>
    </source>
</reference>
<dbReference type="Proteomes" id="UP000078200">
    <property type="component" value="Unassembled WGS sequence"/>
</dbReference>
<name>A0A1A9UTU6_GLOAU</name>
<evidence type="ECO:0000313" key="2">
    <source>
        <dbReference type="Proteomes" id="UP000078200"/>
    </source>
</evidence>
<evidence type="ECO:0000313" key="1">
    <source>
        <dbReference type="EnsemblMetazoa" id="GAUT015067-PA"/>
    </source>
</evidence>
<dbReference type="EnsemblMetazoa" id="GAUT015067-RA">
    <property type="protein sequence ID" value="GAUT015067-PA"/>
    <property type="gene ID" value="GAUT015067"/>
</dbReference>
<sequence>MSTYSLHLGAQYYLRLMPIYISMELFKAGAYVLNARNILIYNSSMYSTDYSSPYKYEKLLSVNSIRNAINIVTECIPTLTVVPDLEQCAIVTHHILLGYKQSVKVCPKHESIGLLRTLAQAQVCLNGAYTTTNQVKLQFQMYREKS</sequence>
<proteinExistence type="predicted"/>